<reference evidence="3 4" key="1">
    <citation type="submission" date="2018-07" db="EMBL/GenBank/DDBJ databases">
        <title>Leeuwenhoekiella genomics.</title>
        <authorList>
            <person name="Tahon G."/>
            <person name="Willems A."/>
        </authorList>
    </citation>
    <scope>NUCLEOTIDE SEQUENCE [LARGE SCALE GENOMIC DNA]</scope>
    <source>
        <strain evidence="3 4">LMG 29608</strain>
    </source>
</reference>
<dbReference type="AlphaFoldDB" id="A0A4V1KQF9"/>
<dbReference type="GO" id="GO:0004519">
    <property type="term" value="F:endonuclease activity"/>
    <property type="evidence" value="ECO:0007669"/>
    <property type="project" value="UniProtKB-KW"/>
</dbReference>
<dbReference type="EMBL" id="QOVK01000008">
    <property type="protein sequence ID" value="RXG21272.1"/>
    <property type="molecule type" value="Genomic_DNA"/>
</dbReference>
<dbReference type="Proteomes" id="UP000289859">
    <property type="component" value="Unassembled WGS sequence"/>
</dbReference>
<keyword evidence="3" id="KW-0378">Hydrolase</keyword>
<dbReference type="Pfam" id="PF20720">
    <property type="entry name" value="nSTAND3"/>
    <property type="match status" value="1"/>
</dbReference>
<dbReference type="RefSeq" id="WP_128765574.1">
    <property type="nucleotide sequence ID" value="NZ_JBHUOO010000025.1"/>
</dbReference>
<protein>
    <submittedName>
        <fullName evidence="3">Restriction endonuclease</fullName>
    </submittedName>
</protein>
<dbReference type="GO" id="GO:0009307">
    <property type="term" value="P:DNA restriction-modification system"/>
    <property type="evidence" value="ECO:0007669"/>
    <property type="project" value="InterPro"/>
</dbReference>
<dbReference type="SUPFAM" id="SSF52540">
    <property type="entry name" value="P-loop containing nucleoside triphosphate hydrolases"/>
    <property type="match status" value="1"/>
</dbReference>
<proteinExistence type="predicted"/>
<sequence>MTNYNFTTLNDKEFEELARDLLSRKLNIELQSFRTGKDKGIDLRYSTVSDENEIVVQVKHYAGSKFSNLISVLKNSEYEKIEKLKPKQYIIVTSLPLNPDEKETIKSTLSPFILSTNDIYGKESLNTLISDYKDVEEKYYKLWLSSTTILTRILKNGIKGRSEFVQSRIESKLKIFVQNETYNDAVKVLNKRNFILITGAPGIGKSTLADMLTYQLLAKDFELTYVRAIEDAEESYLEDKQQVFLFDDFLGTITLDLTSSRNLDASISNFIQRVKNDNKKRLILTCRTTILNQAKEKSEKLNNSKLDIAQHEVKIQDYSDLDKAKILYNHLYFSDLTQPHKNVIFQNQFYWKIIKHRNYNPRLIEFFTDIDRVEDNEQYDVTITNFLENPEKIWEKSYENQTSEEGKILLATLFSLRGYYVVNEQQLKDAFESRLDYEVKFNNYTKASNIFRKTTKELHDAFITRVIDAKYNSIEYRFLNPSVEDFLVYYYNLNIDIYFVVLEAASYFEQFKNKISTEQPADRKVLFVSENYTKLLSLFTRKIGDLKSYSGILELDIVICLIQLFKWSDIESLVVKYLKECSIDYLDWKNKKDLVFILKYFAEKDIVDYFPISLNHVFIKLTENIQSHYLLSEIQDLFLFEKYSEFVSKMKNSNVEEFSNYRNNIKEFWGREIDVYVKDDWDVKKADNLEDLKKVVRSRIKDAIKINKKIGIYNYIKFKTYQFDYEKQLNENLLEKEANIKQRGIKINKIQHSTNQRAEIDRLFNYEPNKINDELI</sequence>
<dbReference type="Pfam" id="PF04471">
    <property type="entry name" value="Mrr_cat"/>
    <property type="match status" value="1"/>
</dbReference>
<gene>
    <name evidence="3" type="ORF">DSM02_2125</name>
</gene>
<comment type="caution">
    <text evidence="3">The sequence shown here is derived from an EMBL/GenBank/DDBJ whole genome shotgun (WGS) entry which is preliminary data.</text>
</comment>
<dbReference type="InterPro" id="IPR027417">
    <property type="entry name" value="P-loop_NTPase"/>
</dbReference>
<feature type="domain" description="Novel STAND NTPase 3" evidence="2">
    <location>
        <begin position="176"/>
        <end position="333"/>
    </location>
</feature>
<dbReference type="InterPro" id="IPR049050">
    <property type="entry name" value="nSTAND3"/>
</dbReference>
<organism evidence="3 4">
    <name type="scientific">Leeuwenhoekiella polynyae</name>
    <dbReference type="NCBI Taxonomy" id="1550906"/>
    <lineage>
        <taxon>Bacteria</taxon>
        <taxon>Pseudomonadati</taxon>
        <taxon>Bacteroidota</taxon>
        <taxon>Flavobacteriia</taxon>
        <taxon>Flavobacteriales</taxon>
        <taxon>Flavobacteriaceae</taxon>
        <taxon>Leeuwenhoekiella</taxon>
    </lineage>
</organism>
<dbReference type="Gene3D" id="3.40.50.300">
    <property type="entry name" value="P-loop containing nucleotide triphosphate hydrolases"/>
    <property type="match status" value="1"/>
</dbReference>
<feature type="domain" description="Restriction endonuclease type IV Mrr" evidence="1">
    <location>
        <begin position="9"/>
        <end position="64"/>
    </location>
</feature>
<dbReference type="OrthoDB" id="9806903at2"/>
<name>A0A4V1KQF9_9FLAO</name>
<evidence type="ECO:0000259" key="2">
    <source>
        <dbReference type="Pfam" id="PF20720"/>
    </source>
</evidence>
<evidence type="ECO:0000259" key="1">
    <source>
        <dbReference type="Pfam" id="PF04471"/>
    </source>
</evidence>
<keyword evidence="3" id="KW-0255">Endonuclease</keyword>
<evidence type="ECO:0000313" key="3">
    <source>
        <dbReference type="EMBL" id="RXG21272.1"/>
    </source>
</evidence>
<keyword evidence="3" id="KW-0540">Nuclease</keyword>
<dbReference type="GO" id="GO:0003677">
    <property type="term" value="F:DNA binding"/>
    <property type="evidence" value="ECO:0007669"/>
    <property type="project" value="InterPro"/>
</dbReference>
<keyword evidence="4" id="KW-1185">Reference proteome</keyword>
<dbReference type="InterPro" id="IPR007560">
    <property type="entry name" value="Restrct_endonuc_IV_Mrr"/>
</dbReference>
<accession>A0A4V1KQF9</accession>
<evidence type="ECO:0000313" key="4">
    <source>
        <dbReference type="Proteomes" id="UP000289859"/>
    </source>
</evidence>